<evidence type="ECO:0000313" key="3">
    <source>
        <dbReference type="Proteomes" id="UP001633002"/>
    </source>
</evidence>
<proteinExistence type="predicted"/>
<evidence type="ECO:0000256" key="1">
    <source>
        <dbReference type="SAM" id="MobiDB-lite"/>
    </source>
</evidence>
<feature type="compositionally biased region" description="Acidic residues" evidence="1">
    <location>
        <begin position="96"/>
        <end position="108"/>
    </location>
</feature>
<name>A0ABD3GXS4_9MARC</name>
<feature type="region of interest" description="Disordered" evidence="1">
    <location>
        <begin position="52"/>
        <end position="162"/>
    </location>
</feature>
<dbReference type="EMBL" id="JBJQOH010000006">
    <property type="protein sequence ID" value="KAL3684062.1"/>
    <property type="molecule type" value="Genomic_DNA"/>
</dbReference>
<feature type="region of interest" description="Disordered" evidence="1">
    <location>
        <begin position="1"/>
        <end position="24"/>
    </location>
</feature>
<sequence length="289" mass="32582">MKRLVVGIKNRNVERTPDKNRTPDGIKKLDTTIIKLVTERAWKRELKKPNGSFTVMNVQPKPVVDNPSNRTKGAKQKTMEPSDSEGAPRRRKLQLEQDETEETTEEREETSGKTLGSDPELSASTNLGDEIGNLTPPYKQDDSTPESEKVRKKFDAGEMQRADHMLDDVMEYLVDPEPIGEMQAPSSSQSRPVLIQPSIKEKQVGEPTMVKLDQHFGNMSNPLRPWEVMGSEAQIPSLHINEILRGDIGNQPPSRSMGVLKQVQRSMEQRRRGTEKHGVEKKCSRGAHQ</sequence>
<feature type="region of interest" description="Disordered" evidence="1">
    <location>
        <begin position="247"/>
        <end position="289"/>
    </location>
</feature>
<feature type="compositionally biased region" description="Basic and acidic residues" evidence="1">
    <location>
        <begin position="139"/>
        <end position="162"/>
    </location>
</feature>
<organism evidence="2 3">
    <name type="scientific">Riccia sorocarpa</name>
    <dbReference type="NCBI Taxonomy" id="122646"/>
    <lineage>
        <taxon>Eukaryota</taxon>
        <taxon>Viridiplantae</taxon>
        <taxon>Streptophyta</taxon>
        <taxon>Embryophyta</taxon>
        <taxon>Marchantiophyta</taxon>
        <taxon>Marchantiopsida</taxon>
        <taxon>Marchantiidae</taxon>
        <taxon>Marchantiales</taxon>
        <taxon>Ricciaceae</taxon>
        <taxon>Riccia</taxon>
    </lineage>
</organism>
<dbReference type="AlphaFoldDB" id="A0ABD3GXS4"/>
<feature type="compositionally biased region" description="Basic and acidic residues" evidence="1">
    <location>
        <begin position="267"/>
        <end position="283"/>
    </location>
</feature>
<feature type="compositionally biased region" description="Basic and acidic residues" evidence="1">
    <location>
        <begin position="11"/>
        <end position="24"/>
    </location>
</feature>
<accession>A0ABD3GXS4</accession>
<protein>
    <submittedName>
        <fullName evidence="2">Uncharacterized protein</fullName>
    </submittedName>
</protein>
<comment type="caution">
    <text evidence="2">The sequence shown here is derived from an EMBL/GenBank/DDBJ whole genome shotgun (WGS) entry which is preliminary data.</text>
</comment>
<gene>
    <name evidence="2" type="ORF">R1sor_002084</name>
</gene>
<reference evidence="2 3" key="1">
    <citation type="submission" date="2024-09" db="EMBL/GenBank/DDBJ databases">
        <title>Chromosome-scale assembly of Riccia sorocarpa.</title>
        <authorList>
            <person name="Paukszto L."/>
        </authorList>
    </citation>
    <scope>NUCLEOTIDE SEQUENCE [LARGE SCALE GENOMIC DNA]</scope>
    <source>
        <strain evidence="2">LP-2024</strain>
        <tissue evidence="2">Aerial parts of the thallus</tissue>
    </source>
</reference>
<evidence type="ECO:0000313" key="2">
    <source>
        <dbReference type="EMBL" id="KAL3684062.1"/>
    </source>
</evidence>
<keyword evidence="3" id="KW-1185">Reference proteome</keyword>
<dbReference type="Proteomes" id="UP001633002">
    <property type="component" value="Unassembled WGS sequence"/>
</dbReference>